<dbReference type="Pfam" id="PF02771">
    <property type="entry name" value="Acyl-CoA_dh_N"/>
    <property type="match status" value="1"/>
</dbReference>
<dbReference type="GO" id="GO:0050660">
    <property type="term" value="F:flavin adenine dinucleotide binding"/>
    <property type="evidence" value="ECO:0007669"/>
    <property type="project" value="InterPro"/>
</dbReference>
<dbReference type="Gene3D" id="1.20.140.10">
    <property type="entry name" value="Butyryl-CoA Dehydrogenase, subunit A, domain 3"/>
    <property type="match status" value="1"/>
</dbReference>
<organism evidence="10 11">
    <name type="scientific">Streptomyces viridochromogenes</name>
    <dbReference type="NCBI Taxonomy" id="1938"/>
    <lineage>
        <taxon>Bacteria</taxon>
        <taxon>Bacillati</taxon>
        <taxon>Actinomycetota</taxon>
        <taxon>Actinomycetes</taxon>
        <taxon>Kitasatosporales</taxon>
        <taxon>Streptomycetaceae</taxon>
        <taxon>Streptomyces</taxon>
    </lineage>
</organism>
<dbReference type="Proteomes" id="UP000037432">
    <property type="component" value="Unassembled WGS sequence"/>
</dbReference>
<dbReference type="Pfam" id="PF02770">
    <property type="entry name" value="Acyl-CoA_dh_M"/>
    <property type="match status" value="1"/>
</dbReference>
<sequence length="415" mass="44288">MSRTPVSRLLPTEEAAELLELTRAIADGALAPRAAEDEAAGRFPRDVFRTLGRAGLLGLPFPEEWGGAGLPYEVYVQVLEEISARWASVGIGVSVHALSCFALANHGTDEQRGQWLPEMLGGELLGAYCLSESHAGSDPAAMRTRADREENEGDESGDYVLRGEKAWTTHGGHADFYTVMARTGQHRSQGISCFLVPADAPNLSADPPERKMGLTAQATATMRFDGVRVSAGRRIGAEGQGLSLALAGLDAGRLGIAAVAVGLAQGALDDAVAYAKEREAFGRPIIDHQGLAFLLADMETAVESARATLLSAARRKDAGLPYGRQASIAKLVATEAAMRVTTDAVQVFGGAGYTRDFPVERYMREAKVMQIFEGTNQIQRMVISRELARGRRGPVAHVLSLASPDFPDSLEGNRS</sequence>
<comment type="caution">
    <text evidence="10">The sequence shown here is derived from an EMBL/GenBank/DDBJ whole genome shotgun (WGS) entry which is preliminary data.</text>
</comment>
<dbReference type="InterPro" id="IPR037069">
    <property type="entry name" value="AcylCoA_DH/ox_N_sf"/>
</dbReference>
<evidence type="ECO:0000256" key="5">
    <source>
        <dbReference type="RuleBase" id="RU362125"/>
    </source>
</evidence>
<dbReference type="EMBL" id="LFNT01000003">
    <property type="protein sequence ID" value="KMS76535.1"/>
    <property type="molecule type" value="Genomic_DNA"/>
</dbReference>
<dbReference type="InterPro" id="IPR036250">
    <property type="entry name" value="AcylCo_DH-like_C"/>
</dbReference>
<dbReference type="InterPro" id="IPR006091">
    <property type="entry name" value="Acyl-CoA_Oxase/DH_mid-dom"/>
</dbReference>
<evidence type="ECO:0000256" key="4">
    <source>
        <dbReference type="ARBA" id="ARBA00022827"/>
    </source>
</evidence>
<dbReference type="InterPro" id="IPR006089">
    <property type="entry name" value="Acyl-CoA_DH_CS"/>
</dbReference>
<keyword evidence="3 5" id="KW-0285">Flavoprotein</keyword>
<feature type="domain" description="Acyl-CoA oxidase/dehydrogenase middle" evidence="8">
    <location>
        <begin position="127"/>
        <end position="227"/>
    </location>
</feature>
<dbReference type="PANTHER" id="PTHR43884:SF12">
    <property type="entry name" value="ISOVALERYL-COA DEHYDROGENASE, MITOCHONDRIAL-RELATED"/>
    <property type="match status" value="1"/>
</dbReference>
<evidence type="ECO:0000256" key="3">
    <source>
        <dbReference type="ARBA" id="ARBA00022630"/>
    </source>
</evidence>
<dbReference type="AlphaFoldDB" id="A0A0J8CF20"/>
<gene>
    <name evidence="10" type="ORF">ACM01_04960</name>
</gene>
<evidence type="ECO:0000313" key="11">
    <source>
        <dbReference type="Proteomes" id="UP000037432"/>
    </source>
</evidence>
<dbReference type="InterPro" id="IPR046373">
    <property type="entry name" value="Acyl-CoA_Oxase/DH_mid-dom_sf"/>
</dbReference>
<dbReference type="PROSITE" id="PS00072">
    <property type="entry name" value="ACYL_COA_DH_1"/>
    <property type="match status" value="1"/>
</dbReference>
<accession>A0A0J8CF20</accession>
<dbReference type="PROSITE" id="PS00073">
    <property type="entry name" value="ACYL_COA_DH_2"/>
    <property type="match status" value="1"/>
</dbReference>
<feature type="domain" description="Acyl-CoA dehydrogenase/oxidase N-terminal" evidence="9">
    <location>
        <begin position="12"/>
        <end position="123"/>
    </location>
</feature>
<dbReference type="FunFam" id="1.20.140.10:FF:000004">
    <property type="entry name" value="Acyl-CoA dehydrogenase FadE25"/>
    <property type="match status" value="1"/>
</dbReference>
<evidence type="ECO:0000256" key="1">
    <source>
        <dbReference type="ARBA" id="ARBA00001974"/>
    </source>
</evidence>
<dbReference type="GO" id="GO:0003995">
    <property type="term" value="F:acyl-CoA dehydrogenase activity"/>
    <property type="evidence" value="ECO:0007669"/>
    <property type="project" value="InterPro"/>
</dbReference>
<feature type="domain" description="Acyl-CoA dehydrogenase/oxidase C-terminal" evidence="7">
    <location>
        <begin position="239"/>
        <end position="387"/>
    </location>
</feature>
<comment type="similarity">
    <text evidence="2 5">Belongs to the acyl-CoA dehydrogenase family.</text>
</comment>
<dbReference type="InterPro" id="IPR009075">
    <property type="entry name" value="AcylCo_DH/oxidase_C"/>
</dbReference>
<dbReference type="Gene3D" id="1.10.540.10">
    <property type="entry name" value="Acyl-CoA dehydrogenase/oxidase, N-terminal domain"/>
    <property type="match status" value="1"/>
</dbReference>
<dbReference type="PIRSF" id="PIRSF016578">
    <property type="entry name" value="HsaA"/>
    <property type="match status" value="1"/>
</dbReference>
<dbReference type="InterPro" id="IPR009100">
    <property type="entry name" value="AcylCoA_DH/oxidase_NM_dom_sf"/>
</dbReference>
<dbReference type="RefSeq" id="WP_048579798.1">
    <property type="nucleotide sequence ID" value="NZ_LFNT01000003.1"/>
</dbReference>
<dbReference type="InterPro" id="IPR013786">
    <property type="entry name" value="AcylCoA_DH/ox_N"/>
</dbReference>
<evidence type="ECO:0000256" key="2">
    <source>
        <dbReference type="ARBA" id="ARBA00009347"/>
    </source>
</evidence>
<keyword evidence="5" id="KW-0560">Oxidoreductase</keyword>
<dbReference type="Gene3D" id="2.40.110.10">
    <property type="entry name" value="Butyryl-CoA Dehydrogenase, subunit A, domain 2"/>
    <property type="match status" value="1"/>
</dbReference>
<evidence type="ECO:0000313" key="10">
    <source>
        <dbReference type="EMBL" id="KMS76535.1"/>
    </source>
</evidence>
<dbReference type="SUPFAM" id="SSF47203">
    <property type="entry name" value="Acyl-CoA dehydrogenase C-terminal domain-like"/>
    <property type="match status" value="1"/>
</dbReference>
<reference evidence="10 11" key="1">
    <citation type="submission" date="2015-06" db="EMBL/GenBank/DDBJ databases">
        <authorList>
            <person name="Ju K.-S."/>
            <person name="Doroghazi J.R."/>
            <person name="Metcalf W.W."/>
        </authorList>
    </citation>
    <scope>NUCLEOTIDE SEQUENCE [LARGE SCALE GENOMIC DNA]</scope>
    <source>
        <strain evidence="10 11">NRRL 3414</strain>
    </source>
</reference>
<evidence type="ECO:0000256" key="6">
    <source>
        <dbReference type="SAM" id="MobiDB-lite"/>
    </source>
</evidence>
<dbReference type="PANTHER" id="PTHR43884">
    <property type="entry name" value="ACYL-COA DEHYDROGENASE"/>
    <property type="match status" value="1"/>
</dbReference>
<dbReference type="Pfam" id="PF00441">
    <property type="entry name" value="Acyl-CoA_dh_1"/>
    <property type="match status" value="1"/>
</dbReference>
<proteinExistence type="inferred from homology"/>
<evidence type="ECO:0000259" key="8">
    <source>
        <dbReference type="Pfam" id="PF02770"/>
    </source>
</evidence>
<feature type="region of interest" description="Disordered" evidence="6">
    <location>
        <begin position="135"/>
        <end position="156"/>
    </location>
</feature>
<evidence type="ECO:0000259" key="9">
    <source>
        <dbReference type="Pfam" id="PF02771"/>
    </source>
</evidence>
<protein>
    <submittedName>
        <fullName evidence="10">Acyl-CoA dehydrogenase</fullName>
    </submittedName>
</protein>
<name>A0A0J8CF20_STRVR</name>
<keyword evidence="4 5" id="KW-0274">FAD</keyword>
<dbReference type="OrthoDB" id="8876745at2"/>
<dbReference type="SUPFAM" id="SSF56645">
    <property type="entry name" value="Acyl-CoA dehydrogenase NM domain-like"/>
    <property type="match status" value="1"/>
</dbReference>
<comment type="cofactor">
    <cofactor evidence="1 5">
        <name>FAD</name>
        <dbReference type="ChEBI" id="CHEBI:57692"/>
    </cofactor>
</comment>
<evidence type="ECO:0000259" key="7">
    <source>
        <dbReference type="Pfam" id="PF00441"/>
    </source>
</evidence>
<dbReference type="PATRIC" id="fig|1938.3.peg.4908"/>